<proteinExistence type="predicted"/>
<sequence length="198" mass="22079">MATNKRKFSASSSSPSSSSGGGGADDDCLVWPPTIIVENTRVRKSDDGRWTGIGNPEMACLLKDIGHTQGKPKAVWGKEGHMGQVLVEYPLTQVGLHEGERLHNFFKSCERGREQWLKVRPLWHGLPGHEAIEEGPDFVRYDEVEKIDKRVLYGYLATEQDLSKLPKKKNRRPKTVSRKVIEKAFISASPGELVVDPS</sequence>
<organism evidence="1 2">
    <name type="scientific">Diphasiastrum complanatum</name>
    <name type="common">Issler's clubmoss</name>
    <name type="synonym">Lycopodium complanatum</name>
    <dbReference type="NCBI Taxonomy" id="34168"/>
    <lineage>
        <taxon>Eukaryota</taxon>
        <taxon>Viridiplantae</taxon>
        <taxon>Streptophyta</taxon>
        <taxon>Embryophyta</taxon>
        <taxon>Tracheophyta</taxon>
        <taxon>Lycopodiopsida</taxon>
        <taxon>Lycopodiales</taxon>
        <taxon>Lycopodiaceae</taxon>
        <taxon>Lycopodioideae</taxon>
        <taxon>Diphasiastrum</taxon>
    </lineage>
</organism>
<evidence type="ECO:0000313" key="1">
    <source>
        <dbReference type="EMBL" id="KAJ7532013.1"/>
    </source>
</evidence>
<dbReference type="EMBL" id="CM055105">
    <property type="protein sequence ID" value="KAJ7532013.1"/>
    <property type="molecule type" value="Genomic_DNA"/>
</dbReference>
<keyword evidence="2" id="KW-1185">Reference proteome</keyword>
<protein>
    <submittedName>
        <fullName evidence="1">Uncharacterized protein</fullName>
    </submittedName>
</protein>
<comment type="caution">
    <text evidence="1">The sequence shown here is derived from an EMBL/GenBank/DDBJ whole genome shotgun (WGS) entry which is preliminary data.</text>
</comment>
<accession>A0ACC2BQR7</accession>
<dbReference type="Proteomes" id="UP001162992">
    <property type="component" value="Chromosome 14"/>
</dbReference>
<evidence type="ECO:0000313" key="2">
    <source>
        <dbReference type="Proteomes" id="UP001162992"/>
    </source>
</evidence>
<reference evidence="2" key="1">
    <citation type="journal article" date="2024" name="Proc. Natl. Acad. Sci. U.S.A.">
        <title>Extraordinary preservation of gene collinearity over three hundred million years revealed in homosporous lycophytes.</title>
        <authorList>
            <person name="Li C."/>
            <person name="Wickell D."/>
            <person name="Kuo L.Y."/>
            <person name="Chen X."/>
            <person name="Nie B."/>
            <person name="Liao X."/>
            <person name="Peng D."/>
            <person name="Ji J."/>
            <person name="Jenkins J."/>
            <person name="Williams M."/>
            <person name="Shu S."/>
            <person name="Plott C."/>
            <person name="Barry K."/>
            <person name="Rajasekar S."/>
            <person name="Grimwood J."/>
            <person name="Han X."/>
            <person name="Sun S."/>
            <person name="Hou Z."/>
            <person name="He W."/>
            <person name="Dai G."/>
            <person name="Sun C."/>
            <person name="Schmutz J."/>
            <person name="Leebens-Mack J.H."/>
            <person name="Li F.W."/>
            <person name="Wang L."/>
        </authorList>
    </citation>
    <scope>NUCLEOTIDE SEQUENCE [LARGE SCALE GENOMIC DNA]</scope>
    <source>
        <strain evidence="2">cv. PW_Plant_1</strain>
    </source>
</reference>
<gene>
    <name evidence="1" type="ORF">O6H91_14G068700</name>
</gene>
<name>A0ACC2BQR7_DIPCM</name>